<keyword evidence="2" id="KW-1185">Reference proteome</keyword>
<accession>A0A4R5PJ93</accession>
<sequence>MAITFPRAIPDVGYSRVDVALNEQVKAARTGSGTSERSEIGDPFWTVDLETKPLRMAEKDAVEAWAMSLRGGLKYVLFSNPHRCRPKNHQADPTPAEDTGLISSVSGGNVLTVASVSAALNLAPGDMIGLLNTHYHWSRVTEYSIASTTATITVEPPPPSDLAVSGTVVSFISPPLLMRLVPGSFKVSGTGLFRCSFSLEESR</sequence>
<comment type="caution">
    <text evidence="1">The sequence shown here is derived from an EMBL/GenBank/DDBJ whole genome shotgun (WGS) entry which is preliminary data.</text>
</comment>
<dbReference type="OrthoDB" id="8265479at2"/>
<dbReference type="RefSeq" id="WP_133284427.1">
    <property type="nucleotide sequence ID" value="NZ_SMSI01000002.1"/>
</dbReference>
<gene>
    <name evidence="1" type="ORF">E2A64_10345</name>
</gene>
<organism evidence="1 2">
    <name type="scientific">Pseudohoeflea suaedae</name>
    <dbReference type="NCBI Taxonomy" id="877384"/>
    <lineage>
        <taxon>Bacteria</taxon>
        <taxon>Pseudomonadati</taxon>
        <taxon>Pseudomonadota</taxon>
        <taxon>Alphaproteobacteria</taxon>
        <taxon>Hyphomicrobiales</taxon>
        <taxon>Rhizobiaceae</taxon>
        <taxon>Pseudohoeflea</taxon>
    </lineage>
</organism>
<reference evidence="1 2" key="1">
    <citation type="journal article" date="2013" name="Int. J. Syst. Evol. Microbiol.">
        <title>Hoeflea suaedae sp. nov., an endophytic bacterium isolated from the root of the halophyte Suaeda maritima.</title>
        <authorList>
            <person name="Chung E.J."/>
            <person name="Park J.A."/>
            <person name="Pramanik P."/>
            <person name="Bibi F."/>
            <person name="Jeon C.O."/>
            <person name="Chung Y.R."/>
        </authorList>
    </citation>
    <scope>NUCLEOTIDE SEQUENCE [LARGE SCALE GENOMIC DNA]</scope>
    <source>
        <strain evidence="1 2">YC6898</strain>
    </source>
</reference>
<evidence type="ECO:0000313" key="2">
    <source>
        <dbReference type="Proteomes" id="UP000295131"/>
    </source>
</evidence>
<evidence type="ECO:0000313" key="1">
    <source>
        <dbReference type="EMBL" id="TDH35727.1"/>
    </source>
</evidence>
<dbReference type="Proteomes" id="UP000295131">
    <property type="component" value="Unassembled WGS sequence"/>
</dbReference>
<proteinExistence type="predicted"/>
<protein>
    <submittedName>
        <fullName evidence="1">Uncharacterized protein</fullName>
    </submittedName>
</protein>
<dbReference type="EMBL" id="SMSI01000002">
    <property type="protein sequence ID" value="TDH35727.1"/>
    <property type="molecule type" value="Genomic_DNA"/>
</dbReference>
<name>A0A4R5PJ93_9HYPH</name>
<dbReference type="AlphaFoldDB" id="A0A4R5PJ93"/>